<dbReference type="Gene3D" id="3.30.420.10">
    <property type="entry name" value="Ribonuclease H-like superfamily/Ribonuclease H"/>
    <property type="match status" value="1"/>
</dbReference>
<dbReference type="EMBL" id="GL443349">
    <property type="protein sequence ID" value="EFN62155.1"/>
    <property type="molecule type" value="Genomic_DNA"/>
</dbReference>
<dbReference type="PANTHER" id="PTHR47326:SF1">
    <property type="entry name" value="HTH PSQ-TYPE DOMAIN-CONTAINING PROTEIN"/>
    <property type="match status" value="1"/>
</dbReference>
<feature type="non-terminal residue" evidence="1">
    <location>
        <position position="106"/>
    </location>
</feature>
<gene>
    <name evidence="1" type="ORF">EAG_08496</name>
</gene>
<evidence type="ECO:0008006" key="3">
    <source>
        <dbReference type="Google" id="ProtNLM"/>
    </source>
</evidence>
<dbReference type="Proteomes" id="UP000000311">
    <property type="component" value="Unassembled WGS sequence"/>
</dbReference>
<sequence>DECTFQLDGNINRHNCRFWAPENPHWFLESHTQHPQKLNVWAGIINDIIVGPFFIEGNLTGEKYENMLRNQIIPAINEIVGDNFNITYFQQDGAAPYYARNVRNYL</sequence>
<dbReference type="OrthoDB" id="9986793at2759"/>
<dbReference type="InParanoid" id="E2AWN4"/>
<dbReference type="AlphaFoldDB" id="E2AWN4"/>
<proteinExistence type="predicted"/>
<evidence type="ECO:0000313" key="2">
    <source>
        <dbReference type="Proteomes" id="UP000000311"/>
    </source>
</evidence>
<reference evidence="1 2" key="1">
    <citation type="journal article" date="2010" name="Science">
        <title>Genomic comparison of the ants Camponotus floridanus and Harpegnathos saltator.</title>
        <authorList>
            <person name="Bonasio R."/>
            <person name="Zhang G."/>
            <person name="Ye C."/>
            <person name="Mutti N.S."/>
            <person name="Fang X."/>
            <person name="Qin N."/>
            <person name="Donahue G."/>
            <person name="Yang P."/>
            <person name="Li Q."/>
            <person name="Li C."/>
            <person name="Zhang P."/>
            <person name="Huang Z."/>
            <person name="Berger S.L."/>
            <person name="Reinberg D."/>
            <person name="Wang J."/>
            <person name="Liebig J."/>
        </authorList>
    </citation>
    <scope>NUCLEOTIDE SEQUENCE [LARGE SCALE GENOMIC DNA]</scope>
    <source>
        <strain evidence="2">C129</strain>
    </source>
</reference>
<keyword evidence="2" id="KW-1185">Reference proteome</keyword>
<protein>
    <recommendedName>
        <fullName evidence="3">Transposable element Tc3 transposase</fullName>
    </recommendedName>
</protein>
<dbReference type="InterPro" id="IPR036397">
    <property type="entry name" value="RNaseH_sf"/>
</dbReference>
<accession>E2AWN4</accession>
<feature type="non-terminal residue" evidence="1">
    <location>
        <position position="1"/>
    </location>
</feature>
<dbReference type="PANTHER" id="PTHR47326">
    <property type="entry name" value="TRANSPOSABLE ELEMENT TC3 TRANSPOSASE-LIKE PROTEIN"/>
    <property type="match status" value="1"/>
</dbReference>
<name>E2AWN4_CAMFO</name>
<evidence type="ECO:0000313" key="1">
    <source>
        <dbReference type="EMBL" id="EFN62155.1"/>
    </source>
</evidence>
<dbReference type="GO" id="GO:0003676">
    <property type="term" value="F:nucleic acid binding"/>
    <property type="evidence" value="ECO:0007669"/>
    <property type="project" value="InterPro"/>
</dbReference>
<organism evidence="2">
    <name type="scientific">Camponotus floridanus</name>
    <name type="common">Florida carpenter ant</name>
    <dbReference type="NCBI Taxonomy" id="104421"/>
    <lineage>
        <taxon>Eukaryota</taxon>
        <taxon>Metazoa</taxon>
        <taxon>Ecdysozoa</taxon>
        <taxon>Arthropoda</taxon>
        <taxon>Hexapoda</taxon>
        <taxon>Insecta</taxon>
        <taxon>Pterygota</taxon>
        <taxon>Neoptera</taxon>
        <taxon>Endopterygota</taxon>
        <taxon>Hymenoptera</taxon>
        <taxon>Apocrita</taxon>
        <taxon>Aculeata</taxon>
        <taxon>Formicoidea</taxon>
        <taxon>Formicidae</taxon>
        <taxon>Formicinae</taxon>
        <taxon>Camponotus</taxon>
    </lineage>
</organism>
<dbReference type="OMA" id="WFLESHT"/>